<gene>
    <name evidence="2" type="ORF">H8S64_13640</name>
</gene>
<dbReference type="Proteomes" id="UP000646484">
    <property type="component" value="Unassembled WGS sequence"/>
</dbReference>
<reference evidence="2 3" key="1">
    <citation type="submission" date="2020-08" db="EMBL/GenBank/DDBJ databases">
        <title>Genome public.</title>
        <authorList>
            <person name="Liu C."/>
            <person name="Sun Q."/>
        </authorList>
    </citation>
    <scope>NUCLEOTIDE SEQUENCE [LARGE SCALE GENOMIC DNA]</scope>
    <source>
        <strain evidence="2 3">NSJ-56</strain>
    </source>
</reference>
<dbReference type="Gene3D" id="3.30.450.20">
    <property type="entry name" value="PAS domain"/>
    <property type="match status" value="1"/>
</dbReference>
<dbReference type="SUPFAM" id="SSF55781">
    <property type="entry name" value="GAF domain-like"/>
    <property type="match status" value="1"/>
</dbReference>
<protein>
    <recommendedName>
        <fullName evidence="1">PAS fold-4 domain-containing protein</fullName>
    </recommendedName>
</protein>
<dbReference type="EMBL" id="JACOOH010000006">
    <property type="protein sequence ID" value="MBC5622145.1"/>
    <property type="molecule type" value="Genomic_DNA"/>
</dbReference>
<keyword evidence="3" id="KW-1185">Reference proteome</keyword>
<evidence type="ECO:0000313" key="3">
    <source>
        <dbReference type="Proteomes" id="UP000646484"/>
    </source>
</evidence>
<name>A0ABR7D2H5_9BACT</name>
<evidence type="ECO:0000313" key="2">
    <source>
        <dbReference type="EMBL" id="MBC5622145.1"/>
    </source>
</evidence>
<dbReference type="Gene3D" id="3.30.450.40">
    <property type="match status" value="1"/>
</dbReference>
<organism evidence="2 3">
    <name type="scientific">Butyricimonas hominis</name>
    <dbReference type="NCBI Taxonomy" id="2763032"/>
    <lineage>
        <taxon>Bacteria</taxon>
        <taxon>Pseudomonadati</taxon>
        <taxon>Bacteroidota</taxon>
        <taxon>Bacteroidia</taxon>
        <taxon>Bacteroidales</taxon>
        <taxon>Odoribacteraceae</taxon>
        <taxon>Butyricimonas</taxon>
    </lineage>
</organism>
<dbReference type="InterPro" id="IPR035965">
    <property type="entry name" value="PAS-like_dom_sf"/>
</dbReference>
<dbReference type="RefSeq" id="WP_186976674.1">
    <property type="nucleotide sequence ID" value="NZ_JACOOH010000006.1"/>
</dbReference>
<accession>A0ABR7D2H5</accession>
<evidence type="ECO:0000259" key="1">
    <source>
        <dbReference type="Pfam" id="PF08448"/>
    </source>
</evidence>
<sequence length="362" mass="42442">MQTENNMTGAEFLSDLNVLLSTNVGLNKNVKQALRRLGEYERADQVYIVSINHDMTFTISEEWTKNGESVFPETDEKRSFYYDRKLERELERDNYIYIRDVNEVTNEGLKNIMHAMQVRCAIFLPLYISSHLFSFLCLSRCHDEEPWTKEEIDFLIQVASVLSGALEKELILRKLVKHHALYQDFIENRVDYILRLNRHLHISFSNKTFYSLFGDSPDDVIGCRIGDLMTEMDISSKQLEAVTKHTDTLLTFHAQLVRRDEVVFIEWYAYPVRLGREHIEIHLIGHNVTKYREAENELNLLKTELQTFSESMFPMWKSIHEGITCNADEKDELTGKAEVFNQLYKELLSKIGYKFAAHAYRS</sequence>
<proteinExistence type="predicted"/>
<dbReference type="SUPFAM" id="SSF55785">
    <property type="entry name" value="PYP-like sensor domain (PAS domain)"/>
    <property type="match status" value="1"/>
</dbReference>
<dbReference type="Pfam" id="PF08448">
    <property type="entry name" value="PAS_4"/>
    <property type="match status" value="1"/>
</dbReference>
<dbReference type="InterPro" id="IPR029016">
    <property type="entry name" value="GAF-like_dom_sf"/>
</dbReference>
<dbReference type="InterPro" id="IPR013656">
    <property type="entry name" value="PAS_4"/>
</dbReference>
<feature type="domain" description="PAS fold-4" evidence="1">
    <location>
        <begin position="187"/>
        <end position="289"/>
    </location>
</feature>
<comment type="caution">
    <text evidence="2">The sequence shown here is derived from an EMBL/GenBank/DDBJ whole genome shotgun (WGS) entry which is preliminary data.</text>
</comment>